<name>A0A1Y3UBK0_9ACTN</name>
<feature type="transmembrane region" description="Helical" evidence="1">
    <location>
        <begin position="12"/>
        <end position="32"/>
    </location>
</feature>
<organism evidence="2 3">
    <name type="scientific">Enorma massiliensis</name>
    <dbReference type="NCBI Taxonomy" id="1472761"/>
    <lineage>
        <taxon>Bacteria</taxon>
        <taxon>Bacillati</taxon>
        <taxon>Actinomycetota</taxon>
        <taxon>Coriobacteriia</taxon>
        <taxon>Coriobacteriales</taxon>
        <taxon>Coriobacteriaceae</taxon>
        <taxon>Enorma</taxon>
    </lineage>
</organism>
<evidence type="ECO:0000313" key="2">
    <source>
        <dbReference type="EMBL" id="OUN43749.1"/>
    </source>
</evidence>
<dbReference type="Proteomes" id="UP000196560">
    <property type="component" value="Unassembled WGS sequence"/>
</dbReference>
<dbReference type="AlphaFoldDB" id="A0A1Y3UBK0"/>
<gene>
    <name evidence="2" type="ORF">B5G21_03425</name>
</gene>
<evidence type="ECO:0000313" key="3">
    <source>
        <dbReference type="Proteomes" id="UP000196560"/>
    </source>
</evidence>
<sequence>MLLWVKAVLLTLWHGIKYIAIYALAAVAGYYLATVIPREYNLPLMVVIAAAIVLILATFFTWMFVSCVRDNHERLQTKAWIEETARGGEEL</sequence>
<dbReference type="RefSeq" id="WP_087186044.1">
    <property type="nucleotide sequence ID" value="NZ_NFHO01000003.1"/>
</dbReference>
<proteinExistence type="predicted"/>
<dbReference type="EMBL" id="NFHO01000003">
    <property type="protein sequence ID" value="OUN43749.1"/>
    <property type="molecule type" value="Genomic_DNA"/>
</dbReference>
<feature type="transmembrane region" description="Helical" evidence="1">
    <location>
        <begin position="44"/>
        <end position="65"/>
    </location>
</feature>
<keyword evidence="3" id="KW-1185">Reference proteome</keyword>
<evidence type="ECO:0000256" key="1">
    <source>
        <dbReference type="SAM" id="Phobius"/>
    </source>
</evidence>
<keyword evidence="1" id="KW-0812">Transmembrane</keyword>
<reference evidence="3" key="1">
    <citation type="submission" date="2017-04" db="EMBL/GenBank/DDBJ databases">
        <title>Function of individual gut microbiota members based on whole genome sequencing of pure cultures obtained from chicken caecum.</title>
        <authorList>
            <person name="Medvecky M."/>
            <person name="Cejkova D."/>
            <person name="Polansky O."/>
            <person name="Karasova D."/>
            <person name="Kubasova T."/>
            <person name="Cizek A."/>
            <person name="Rychlik I."/>
        </authorList>
    </citation>
    <scope>NUCLEOTIDE SEQUENCE [LARGE SCALE GENOMIC DNA]</scope>
    <source>
        <strain evidence="3">An70</strain>
    </source>
</reference>
<protein>
    <submittedName>
        <fullName evidence="2">Uncharacterized protein</fullName>
    </submittedName>
</protein>
<accession>A0A1Y3UBK0</accession>
<keyword evidence="1" id="KW-1133">Transmembrane helix</keyword>
<comment type="caution">
    <text evidence="2">The sequence shown here is derived from an EMBL/GenBank/DDBJ whole genome shotgun (WGS) entry which is preliminary data.</text>
</comment>
<keyword evidence="1" id="KW-0472">Membrane</keyword>